<evidence type="ECO:0000313" key="1">
    <source>
        <dbReference type="EMBL" id="EQD65767.1"/>
    </source>
</evidence>
<name>T1B7B0_9ZZZZ</name>
<organism evidence="1">
    <name type="scientific">mine drainage metagenome</name>
    <dbReference type="NCBI Taxonomy" id="410659"/>
    <lineage>
        <taxon>unclassified sequences</taxon>
        <taxon>metagenomes</taxon>
        <taxon>ecological metagenomes</taxon>
    </lineage>
</organism>
<accession>T1B7B0</accession>
<reference evidence="1" key="2">
    <citation type="journal article" date="2014" name="ISME J.">
        <title>Microbial stratification in low pH oxic and suboxic macroscopic growths along an acid mine drainage.</title>
        <authorList>
            <person name="Mendez-Garcia C."/>
            <person name="Mesa V."/>
            <person name="Sprenger R.R."/>
            <person name="Richter M."/>
            <person name="Diez M.S."/>
            <person name="Solano J."/>
            <person name="Bargiela R."/>
            <person name="Golyshina O.V."/>
            <person name="Manteca A."/>
            <person name="Ramos J.L."/>
            <person name="Gallego J.R."/>
            <person name="Llorente I."/>
            <person name="Martins Dos Santos V.A."/>
            <person name="Jensen O.N."/>
            <person name="Pelaez A.I."/>
            <person name="Sanchez J."/>
            <person name="Ferrer M."/>
        </authorList>
    </citation>
    <scope>NUCLEOTIDE SEQUENCE</scope>
</reference>
<proteinExistence type="predicted"/>
<sequence length="85" mass="9945">FQERLLYTHVDSKHLEVIMHLIQGVVSETKETAKIINLVDNGEFTIEKPILKRLLKGKDIRKWSVLNGRVIMLFIHILSRIIQLI</sequence>
<protein>
    <submittedName>
        <fullName evidence="1">Uncharacterized protein</fullName>
    </submittedName>
</protein>
<feature type="non-terminal residue" evidence="1">
    <location>
        <position position="1"/>
    </location>
</feature>
<comment type="caution">
    <text evidence="1">The sequence shown here is derived from an EMBL/GenBank/DDBJ whole genome shotgun (WGS) entry which is preliminary data.</text>
</comment>
<gene>
    <name evidence="1" type="ORF">B2A_01459</name>
</gene>
<dbReference type="EMBL" id="AUZZ01001073">
    <property type="protein sequence ID" value="EQD65767.1"/>
    <property type="molecule type" value="Genomic_DNA"/>
</dbReference>
<dbReference type="AlphaFoldDB" id="T1B7B0"/>
<reference evidence="1" key="1">
    <citation type="submission" date="2013-08" db="EMBL/GenBank/DDBJ databases">
        <authorList>
            <person name="Mendez C."/>
            <person name="Richter M."/>
            <person name="Ferrer M."/>
            <person name="Sanchez J."/>
        </authorList>
    </citation>
    <scope>NUCLEOTIDE SEQUENCE</scope>
</reference>